<protein>
    <submittedName>
        <fullName evidence="1">Uncharacterized protein</fullName>
    </submittedName>
</protein>
<comment type="caution">
    <text evidence="1">The sequence shown here is derived from an EMBL/GenBank/DDBJ whole genome shotgun (WGS) entry which is preliminary data.</text>
</comment>
<sequence>MQLPFQKPPAAPRKRDVVAATYGCLRFLAELMAMVGEYVYGHTVSTILGVVMSFKHNSDELWSEKLQQVGERDGLHQEESNLKLLLRFLCGKGRALYTG</sequence>
<gene>
    <name evidence="1" type="ORF">R1flu_002012</name>
</gene>
<organism evidence="1 2">
    <name type="scientific">Riccia fluitans</name>
    <dbReference type="NCBI Taxonomy" id="41844"/>
    <lineage>
        <taxon>Eukaryota</taxon>
        <taxon>Viridiplantae</taxon>
        <taxon>Streptophyta</taxon>
        <taxon>Embryophyta</taxon>
        <taxon>Marchantiophyta</taxon>
        <taxon>Marchantiopsida</taxon>
        <taxon>Marchantiidae</taxon>
        <taxon>Marchantiales</taxon>
        <taxon>Ricciaceae</taxon>
        <taxon>Riccia</taxon>
    </lineage>
</organism>
<dbReference type="Proteomes" id="UP001605036">
    <property type="component" value="Unassembled WGS sequence"/>
</dbReference>
<proteinExistence type="predicted"/>
<evidence type="ECO:0000313" key="2">
    <source>
        <dbReference type="Proteomes" id="UP001605036"/>
    </source>
</evidence>
<dbReference type="EMBL" id="JBHFFA010000006">
    <property type="protein sequence ID" value="KAL2621807.1"/>
    <property type="molecule type" value="Genomic_DNA"/>
</dbReference>
<accession>A0ABD1Y4X3</accession>
<reference evidence="1 2" key="1">
    <citation type="submission" date="2024-09" db="EMBL/GenBank/DDBJ databases">
        <title>Chromosome-scale assembly of Riccia fluitans.</title>
        <authorList>
            <person name="Paukszto L."/>
            <person name="Sawicki J."/>
            <person name="Karawczyk K."/>
            <person name="Piernik-Szablinska J."/>
            <person name="Szczecinska M."/>
            <person name="Mazdziarz M."/>
        </authorList>
    </citation>
    <scope>NUCLEOTIDE SEQUENCE [LARGE SCALE GENOMIC DNA]</scope>
    <source>
        <strain evidence="1">Rf_01</strain>
        <tissue evidence="1">Aerial parts of the thallus</tissue>
    </source>
</reference>
<evidence type="ECO:0000313" key="1">
    <source>
        <dbReference type="EMBL" id="KAL2621807.1"/>
    </source>
</evidence>
<name>A0ABD1Y4X3_9MARC</name>
<keyword evidence="2" id="KW-1185">Reference proteome</keyword>
<dbReference type="AlphaFoldDB" id="A0ABD1Y4X3"/>